<dbReference type="GO" id="GO:0006508">
    <property type="term" value="P:proteolysis"/>
    <property type="evidence" value="ECO:0007669"/>
    <property type="project" value="UniProtKB-KW"/>
</dbReference>
<evidence type="ECO:0000256" key="3">
    <source>
        <dbReference type="ARBA" id="ARBA00004128"/>
    </source>
</evidence>
<proteinExistence type="inferred from homology"/>
<gene>
    <name evidence="21" type="ORF">LAFE_0E04984G</name>
</gene>
<evidence type="ECO:0000256" key="7">
    <source>
        <dbReference type="ARBA" id="ARBA00022692"/>
    </source>
</evidence>
<keyword evidence="5" id="KW-0926">Vacuole</keyword>
<dbReference type="Gene3D" id="3.40.630.10">
    <property type="entry name" value="Zn peptidases"/>
    <property type="match status" value="1"/>
</dbReference>
<organism evidence="21 22">
    <name type="scientific">Lachancea fermentati</name>
    <name type="common">Zygosaccharomyces fermentati</name>
    <dbReference type="NCBI Taxonomy" id="4955"/>
    <lineage>
        <taxon>Eukaryota</taxon>
        <taxon>Fungi</taxon>
        <taxon>Dikarya</taxon>
        <taxon>Ascomycota</taxon>
        <taxon>Saccharomycotina</taxon>
        <taxon>Saccharomycetes</taxon>
        <taxon>Saccharomycetales</taxon>
        <taxon>Saccharomycetaceae</taxon>
        <taxon>Lachancea</taxon>
    </lineage>
</organism>
<keyword evidence="11 17" id="KW-1133">Transmembrane helix</keyword>
<evidence type="ECO:0000256" key="2">
    <source>
        <dbReference type="ARBA" id="ARBA00003273"/>
    </source>
</evidence>
<keyword evidence="7 17" id="KW-0812">Transmembrane</keyword>
<feature type="transmembrane region" description="Helical" evidence="17">
    <location>
        <begin position="12"/>
        <end position="34"/>
    </location>
</feature>
<feature type="transmembrane region" description="Helical" evidence="17">
    <location>
        <begin position="390"/>
        <end position="410"/>
    </location>
</feature>
<evidence type="ECO:0000256" key="11">
    <source>
        <dbReference type="ARBA" id="ARBA00022989"/>
    </source>
</evidence>
<evidence type="ECO:0000313" key="22">
    <source>
        <dbReference type="Proteomes" id="UP000190831"/>
    </source>
</evidence>
<dbReference type="InterPro" id="IPR048024">
    <property type="entry name" value="Fxna-like_M28_dom"/>
</dbReference>
<accession>A0A1G4MCP8</accession>
<feature type="domain" description="Vacuolar membrane protease C-terminal" evidence="19">
    <location>
        <begin position="698"/>
        <end position="956"/>
    </location>
</feature>
<evidence type="ECO:0000256" key="13">
    <source>
        <dbReference type="ARBA" id="ARBA00023136"/>
    </source>
</evidence>
<dbReference type="InterPro" id="IPR007484">
    <property type="entry name" value="Peptidase_M28"/>
</dbReference>
<dbReference type="InterPro" id="IPR053976">
    <property type="entry name" value="PFF1_TM"/>
</dbReference>
<sequence length="962" mass="109093">MLSQFVRSIFRFRKTTVSILLLLTYGLIGILYLWDQTRYKHSLPVDDEYAALIDKSWLHLQNFTHAPHPYASRENDRVHDYLLATINSMVKGVEFAKVSDDYSENASSLFKQKDVFNESSTDSRVIYYESSNILVKLNGTDPDLPGLLISAHFDSVPTGYGATDDGMGVATLLGLLSHFISNPPKRTIVFNFNNNEEFGLLGATVFFSHPWSKFTHYVLNLEGAGAGGKAVLFRTSDTVTASIYRDAVKSQPFGNSIYQQGFYSRYVSSETDYKVYEKNGLRGWDIAFYKPRDLYHTIKDSVQYTSRESLWHMMHTALQLTDYIAQEDVEDEEDQRTPAIYFDILGWKFVAFSAKSLYQFNCALLIFVPMLAALLQIIAKKRQTHNTTAFVTWLRLPCSLVISYLLVSAARHLIFQSNPLVFNRDHWSPTISFATLFILTNYLILSFCEFLWPVQDFKTVALRELSIGLWLPIFLETISLFQSRYKNTGIYPFTFVYTLVSVGALFGLVCNAFKQVKKSDHGDSLIHTDEEQTHVDTLEPEGRSIGTATRAQENDERSPLLNASQSSQNDYGTDNDTSSSATIEDQTEETGKLKKYAVATLNYDWSIQFLTVIPLTSFFMFMSVDVILEALDQTCQEGFKSSWSVVTISMIGGILIALPLVPFTYKLNYVVMLLMVLACAVSFMTAMFESPFTQVAPLKLRFSQDINLYGDKHLATVNILGRQGEYISTVLEDLPSVKQNKLAVDCVPSGLGTEVCSYPGITPNLIDSHSEVSFSEVMRVEVLRNNRNSTSRSPYEPIVADLKVHVKQNRVCTLAFNSTSYGQPPLKQVTFFHEDFFDNRTSPQLSAREGYSRDDKGNDIFRWNAGIKSLELHKLDFDKGFYRVGLQWMPKVLSDDSDFVDEDILGVTLECYWGEYDADVVIGGETRRRVPAYDELLEYSPRTVSYANKNRGMVVIRDYLAL</sequence>
<dbReference type="STRING" id="4955.A0A1G4MCP8"/>
<evidence type="ECO:0000256" key="16">
    <source>
        <dbReference type="SAM" id="MobiDB-lite"/>
    </source>
</evidence>
<keyword evidence="6 15" id="KW-0645">Protease</keyword>
<dbReference type="InterPro" id="IPR045175">
    <property type="entry name" value="M28_fam"/>
</dbReference>
<evidence type="ECO:0000256" key="5">
    <source>
        <dbReference type="ARBA" id="ARBA00022554"/>
    </source>
</evidence>
<dbReference type="EC" id="3.4.-.-" evidence="15"/>
<dbReference type="InterPro" id="IPR053975">
    <property type="entry name" value="PFF1_C"/>
</dbReference>
<dbReference type="Pfam" id="PF04389">
    <property type="entry name" value="Peptidase_M28"/>
    <property type="match status" value="1"/>
</dbReference>
<feature type="transmembrane region" description="Helical" evidence="17">
    <location>
        <begin position="642"/>
        <end position="661"/>
    </location>
</feature>
<evidence type="ECO:0000256" key="4">
    <source>
        <dbReference type="ARBA" id="ARBA00010918"/>
    </source>
</evidence>
<evidence type="ECO:0000256" key="9">
    <source>
        <dbReference type="ARBA" id="ARBA00022801"/>
    </source>
</evidence>
<dbReference type="PANTHER" id="PTHR12147">
    <property type="entry name" value="METALLOPEPTIDASE M28 FAMILY MEMBER"/>
    <property type="match status" value="1"/>
</dbReference>
<keyword evidence="22" id="KW-1185">Reference proteome</keyword>
<dbReference type="CDD" id="cd03875">
    <property type="entry name" value="M28_Fxna_like"/>
    <property type="match status" value="1"/>
</dbReference>
<evidence type="ECO:0000259" key="19">
    <source>
        <dbReference type="Pfam" id="PF22250"/>
    </source>
</evidence>
<feature type="compositionally biased region" description="Polar residues" evidence="16">
    <location>
        <begin position="561"/>
        <end position="584"/>
    </location>
</feature>
<dbReference type="GO" id="GO:0005774">
    <property type="term" value="C:vacuolar membrane"/>
    <property type="evidence" value="ECO:0007669"/>
    <property type="project" value="UniProtKB-SubCell"/>
</dbReference>
<evidence type="ECO:0000256" key="1">
    <source>
        <dbReference type="ARBA" id="ARBA00001947"/>
    </source>
</evidence>
<comment type="cofactor">
    <cofactor evidence="1">
        <name>Zn(2+)</name>
        <dbReference type="ChEBI" id="CHEBI:29105"/>
    </cofactor>
</comment>
<evidence type="ECO:0000256" key="15">
    <source>
        <dbReference type="RuleBase" id="RU361240"/>
    </source>
</evidence>
<dbReference type="GO" id="GO:0046872">
    <property type="term" value="F:metal ion binding"/>
    <property type="evidence" value="ECO:0007669"/>
    <property type="project" value="UniProtKB-KW"/>
</dbReference>
<feature type="transmembrane region" description="Helical" evidence="17">
    <location>
        <begin position="430"/>
        <end position="452"/>
    </location>
</feature>
<feature type="region of interest" description="Disordered" evidence="16">
    <location>
        <begin position="529"/>
        <end position="586"/>
    </location>
</feature>
<comment type="similarity">
    <text evidence="4 15">Belongs to the peptidase M28 family.</text>
</comment>
<dbReference type="GO" id="GO:0008235">
    <property type="term" value="F:metalloexopeptidase activity"/>
    <property type="evidence" value="ECO:0007669"/>
    <property type="project" value="InterPro"/>
</dbReference>
<dbReference type="FunFam" id="3.40.630.10:FF:000057">
    <property type="entry name" value="Vacuolar membrane protease"/>
    <property type="match status" value="1"/>
</dbReference>
<evidence type="ECO:0000256" key="12">
    <source>
        <dbReference type="ARBA" id="ARBA00023049"/>
    </source>
</evidence>
<dbReference type="Pfam" id="PF22251">
    <property type="entry name" value="PFF1_TM"/>
    <property type="match status" value="1"/>
</dbReference>
<feature type="domain" description="Peptidase M28" evidence="18">
    <location>
        <begin position="132"/>
        <end position="320"/>
    </location>
</feature>
<dbReference type="AlphaFoldDB" id="A0A1G4MCP8"/>
<evidence type="ECO:0000256" key="6">
    <source>
        <dbReference type="ARBA" id="ARBA00022670"/>
    </source>
</evidence>
<keyword evidence="9 15" id="KW-0378">Hydrolase</keyword>
<keyword evidence="14" id="KW-0325">Glycoprotein</keyword>
<comment type="function">
    <text evidence="2">May be involved in vacuolar sorting and osmoregulation.</text>
</comment>
<reference evidence="22" key="1">
    <citation type="submission" date="2016-03" db="EMBL/GenBank/DDBJ databases">
        <authorList>
            <person name="Devillers H."/>
        </authorList>
    </citation>
    <scope>NUCLEOTIDE SEQUENCE [LARGE SCALE GENOMIC DNA]</scope>
</reference>
<evidence type="ECO:0000256" key="17">
    <source>
        <dbReference type="SAM" id="Phobius"/>
    </source>
</evidence>
<feature type="transmembrane region" description="Helical" evidence="17">
    <location>
        <begin position="464"/>
        <end position="483"/>
    </location>
</feature>
<evidence type="ECO:0000256" key="14">
    <source>
        <dbReference type="ARBA" id="ARBA00023180"/>
    </source>
</evidence>
<feature type="transmembrane region" description="Helical" evidence="17">
    <location>
        <begin position="668"/>
        <end position="688"/>
    </location>
</feature>
<dbReference type="SUPFAM" id="SSF53187">
    <property type="entry name" value="Zn-dependent exopeptidases"/>
    <property type="match status" value="1"/>
</dbReference>
<keyword evidence="10 15" id="KW-0862">Zinc</keyword>
<dbReference type="OrthoDB" id="76293at2759"/>
<feature type="transmembrane region" description="Helical" evidence="17">
    <location>
        <begin position="602"/>
        <end position="622"/>
    </location>
</feature>
<name>A0A1G4MCP8_LACFM</name>
<evidence type="ECO:0000256" key="10">
    <source>
        <dbReference type="ARBA" id="ARBA00022833"/>
    </source>
</evidence>
<evidence type="ECO:0000256" key="8">
    <source>
        <dbReference type="ARBA" id="ARBA00022723"/>
    </source>
</evidence>
<keyword evidence="8 15" id="KW-0479">Metal-binding</keyword>
<protein>
    <recommendedName>
        <fullName evidence="15">Peptide hydrolase</fullName>
        <ecNumber evidence="15">3.4.-.-</ecNumber>
    </recommendedName>
</protein>
<feature type="transmembrane region" description="Helical" evidence="17">
    <location>
        <begin position="358"/>
        <end position="378"/>
    </location>
</feature>
<feature type="compositionally biased region" description="Basic and acidic residues" evidence="16">
    <location>
        <begin position="529"/>
        <end position="542"/>
    </location>
</feature>
<dbReference type="Proteomes" id="UP000190831">
    <property type="component" value="Chromosome E"/>
</dbReference>
<feature type="transmembrane region" description="Helical" evidence="17">
    <location>
        <begin position="489"/>
        <end position="509"/>
    </location>
</feature>
<dbReference type="OMA" id="TPWPVTI"/>
<evidence type="ECO:0000259" key="18">
    <source>
        <dbReference type="Pfam" id="PF04389"/>
    </source>
</evidence>
<dbReference type="Pfam" id="PF22250">
    <property type="entry name" value="PFF1_C"/>
    <property type="match status" value="1"/>
</dbReference>
<keyword evidence="13 17" id="KW-0472">Membrane</keyword>
<dbReference type="PANTHER" id="PTHR12147:SF58">
    <property type="entry name" value="VACUOLAR MEMBRANE PROTEASE"/>
    <property type="match status" value="1"/>
</dbReference>
<evidence type="ECO:0000259" key="20">
    <source>
        <dbReference type="Pfam" id="PF22251"/>
    </source>
</evidence>
<dbReference type="EMBL" id="LT598488">
    <property type="protein sequence ID" value="SCW01682.1"/>
    <property type="molecule type" value="Genomic_DNA"/>
</dbReference>
<feature type="domain" description="Vacuolar membrane protease transmembrane" evidence="20">
    <location>
        <begin position="394"/>
        <end position="670"/>
    </location>
</feature>
<comment type="subcellular location">
    <subcellularLocation>
        <location evidence="3">Vacuole membrane</location>
        <topology evidence="3">Multi-pass membrane protein</topology>
    </subcellularLocation>
</comment>
<evidence type="ECO:0000313" key="21">
    <source>
        <dbReference type="EMBL" id="SCW01682.1"/>
    </source>
</evidence>
<keyword evidence="12" id="KW-0482">Metalloprotease</keyword>